<dbReference type="SUPFAM" id="SSF53335">
    <property type="entry name" value="S-adenosyl-L-methionine-dependent methyltransferases"/>
    <property type="match status" value="1"/>
</dbReference>
<dbReference type="InterPro" id="IPR002052">
    <property type="entry name" value="DNA_methylase_N6_adenine_CS"/>
</dbReference>
<evidence type="ECO:0000259" key="6">
    <source>
        <dbReference type="Pfam" id="PF01555"/>
    </source>
</evidence>
<organism evidence="7 8">
    <name type="scientific">Henriciella pelagia</name>
    <dbReference type="NCBI Taxonomy" id="1977912"/>
    <lineage>
        <taxon>Bacteria</taxon>
        <taxon>Pseudomonadati</taxon>
        <taxon>Pseudomonadota</taxon>
        <taxon>Alphaproteobacteria</taxon>
        <taxon>Hyphomonadales</taxon>
        <taxon>Hyphomonadaceae</taxon>
        <taxon>Henriciella</taxon>
    </lineage>
</organism>
<keyword evidence="8" id="KW-1185">Reference proteome</keyword>
<reference evidence="8" key="1">
    <citation type="journal article" date="2019" name="Int. J. Syst. Evol. Microbiol.">
        <title>The Global Catalogue of Microorganisms (GCM) 10K type strain sequencing project: providing services to taxonomists for standard genome sequencing and annotation.</title>
        <authorList>
            <consortium name="The Broad Institute Genomics Platform"/>
            <consortium name="The Broad Institute Genome Sequencing Center for Infectious Disease"/>
            <person name="Wu L."/>
            <person name="Ma J."/>
        </authorList>
    </citation>
    <scope>NUCLEOTIDE SEQUENCE [LARGE SCALE GENOMIC DNA]</scope>
    <source>
        <strain evidence="8">CGMCC 1.15928</strain>
    </source>
</reference>
<keyword evidence="4" id="KW-0808">Transferase</keyword>
<dbReference type="PRINTS" id="PR00508">
    <property type="entry name" value="S21N4MTFRASE"/>
</dbReference>
<evidence type="ECO:0000313" key="7">
    <source>
        <dbReference type="EMBL" id="GGB67523.1"/>
    </source>
</evidence>
<accession>A0ABQ1JHX3</accession>
<dbReference type="Proteomes" id="UP000628854">
    <property type="component" value="Unassembled WGS sequence"/>
</dbReference>
<evidence type="ECO:0000256" key="2">
    <source>
        <dbReference type="ARBA" id="ARBA00011900"/>
    </source>
</evidence>
<dbReference type="InterPro" id="IPR001091">
    <property type="entry name" value="RM_Methyltransferase"/>
</dbReference>
<evidence type="ECO:0000313" key="8">
    <source>
        <dbReference type="Proteomes" id="UP000628854"/>
    </source>
</evidence>
<comment type="caution">
    <text evidence="7">The sequence shown here is derived from an EMBL/GenBank/DDBJ whole genome shotgun (WGS) entry which is preliminary data.</text>
</comment>
<feature type="domain" description="DNA methylase N-4/N-6" evidence="6">
    <location>
        <begin position="78"/>
        <end position="382"/>
    </location>
</feature>
<dbReference type="InterPro" id="IPR029063">
    <property type="entry name" value="SAM-dependent_MTases_sf"/>
</dbReference>
<comment type="similarity">
    <text evidence="1">Belongs to the N(4)/N(6)-methyltransferase family.</text>
</comment>
<evidence type="ECO:0000256" key="4">
    <source>
        <dbReference type="ARBA" id="ARBA00022679"/>
    </source>
</evidence>
<dbReference type="Gene3D" id="3.40.50.150">
    <property type="entry name" value="Vaccinia Virus protein VP39"/>
    <property type="match status" value="1"/>
</dbReference>
<dbReference type="InterPro" id="IPR002941">
    <property type="entry name" value="DNA_methylase_N4/N6"/>
</dbReference>
<dbReference type="EC" id="2.1.1.72" evidence="2"/>
<evidence type="ECO:0000256" key="3">
    <source>
        <dbReference type="ARBA" id="ARBA00022603"/>
    </source>
</evidence>
<dbReference type="Pfam" id="PF01555">
    <property type="entry name" value="N6_N4_Mtase"/>
    <property type="match status" value="1"/>
</dbReference>
<gene>
    <name evidence="7" type="ORF">GCM10011503_15420</name>
</gene>
<dbReference type="PROSITE" id="PS00092">
    <property type="entry name" value="N6_MTASE"/>
    <property type="match status" value="1"/>
</dbReference>
<sequence>MTKNEQDAFETFEFDLPPIRGFPELRWAGKRPFRSTQYFPAQKKEAYGDPTDGWWNRIYWGDNLQVMSHLLREFRGQVDLIYIDPPFASDADYKKKIKIRTENIESDSAAFEEKQYADIWTQDQYNQFVYDRLVLCRELLSESGSIFLHCDYRKAHHIRCILDEVFGPDRMLNEIIWKRTSARSDSKTFNHIHDVLFFYGKSHDYSFNQIFVPHDPAYIKKYYSYEDEDGRRFATIDATQAGLRNGSSGKDWRGFSPSSKGNHWKFSIEELDRLDAEGRIYWPKKEGGWPRLKSYEDELKGAAIQSIWTDIKAVNSQAAERVDYPTQKPTALLDRIIRSSSPKGGLVFDCFMGSGTTQEVAMRLGRRFIGADINLGAIETSTKRLIAARANIEHGNDDLFTDNEQAPSKLYTGFEVYNVNNYDLFRNPVEAKELIKEAMELQPLAPGSVFDGQHEEHLVRIMPVNRISTRADLNEVINGLDFKAFEARAAKAPNKPVERIHLVCMGHEPDLGPELEKAAKPFDIEVKVTDLIRDKAHLHFKRASDARLKIEDDHLVIAGFYPLNLLQKLSMDAEAVDDWRQLVESVKVDWNYDGAVLTPAIIDAPEKDELVTGRYPVPADASTIRVKITDLLSESWEGDIENA</sequence>
<dbReference type="EMBL" id="BMKF01000001">
    <property type="protein sequence ID" value="GGB67523.1"/>
    <property type="molecule type" value="Genomic_DNA"/>
</dbReference>
<dbReference type="RefSeq" id="WP_084394727.1">
    <property type="nucleotide sequence ID" value="NZ_BMKF01000001.1"/>
</dbReference>
<comment type="catalytic activity">
    <reaction evidence="5">
        <text>a 2'-deoxyadenosine in DNA + S-adenosyl-L-methionine = an N(6)-methyl-2'-deoxyadenosine in DNA + S-adenosyl-L-homocysteine + H(+)</text>
        <dbReference type="Rhea" id="RHEA:15197"/>
        <dbReference type="Rhea" id="RHEA-COMP:12418"/>
        <dbReference type="Rhea" id="RHEA-COMP:12419"/>
        <dbReference type="ChEBI" id="CHEBI:15378"/>
        <dbReference type="ChEBI" id="CHEBI:57856"/>
        <dbReference type="ChEBI" id="CHEBI:59789"/>
        <dbReference type="ChEBI" id="CHEBI:90615"/>
        <dbReference type="ChEBI" id="CHEBI:90616"/>
        <dbReference type="EC" id="2.1.1.72"/>
    </reaction>
</comment>
<name>A0ABQ1JHX3_9PROT</name>
<keyword evidence="3" id="KW-0489">Methyltransferase</keyword>
<evidence type="ECO:0000256" key="5">
    <source>
        <dbReference type="ARBA" id="ARBA00047942"/>
    </source>
</evidence>
<evidence type="ECO:0000256" key="1">
    <source>
        <dbReference type="ARBA" id="ARBA00006594"/>
    </source>
</evidence>
<protein>
    <recommendedName>
        <fullName evidence="2">site-specific DNA-methyltransferase (adenine-specific)</fullName>
        <ecNumber evidence="2">2.1.1.72</ecNumber>
    </recommendedName>
</protein>
<proteinExistence type="inferred from homology"/>